<dbReference type="PANTHER" id="PTHR34400:SF4">
    <property type="entry name" value="MEMBRANE PROTEIN"/>
    <property type="match status" value="1"/>
</dbReference>
<keyword evidence="3" id="KW-1185">Reference proteome</keyword>
<dbReference type="PANTHER" id="PTHR34400">
    <property type="match status" value="1"/>
</dbReference>
<dbReference type="AlphaFoldDB" id="A0A085WT24"/>
<dbReference type="InterPro" id="IPR012347">
    <property type="entry name" value="Ferritin-like"/>
</dbReference>
<organism evidence="2 3">
    <name type="scientific">Hyalangium minutum</name>
    <dbReference type="NCBI Taxonomy" id="394096"/>
    <lineage>
        <taxon>Bacteria</taxon>
        <taxon>Pseudomonadati</taxon>
        <taxon>Myxococcota</taxon>
        <taxon>Myxococcia</taxon>
        <taxon>Myxococcales</taxon>
        <taxon>Cystobacterineae</taxon>
        <taxon>Archangiaceae</taxon>
        <taxon>Hyalangium</taxon>
    </lineage>
</organism>
<dbReference type="PATRIC" id="fig|394096.3.peg.2354"/>
<evidence type="ECO:0000313" key="3">
    <source>
        <dbReference type="Proteomes" id="UP000028725"/>
    </source>
</evidence>
<name>A0A085WT24_9BACT</name>
<feature type="domain" description="Iminophenyl-pyruvate dimer synthase" evidence="1">
    <location>
        <begin position="28"/>
        <end position="232"/>
    </location>
</feature>
<comment type="caution">
    <text evidence="2">The sequence shown here is derived from an EMBL/GenBank/DDBJ whole genome shotgun (WGS) entry which is preliminary data.</text>
</comment>
<reference evidence="2 3" key="1">
    <citation type="submission" date="2014-04" db="EMBL/GenBank/DDBJ databases">
        <title>Genome assembly of Hyalangium minutum DSM 14724.</title>
        <authorList>
            <person name="Sharma G."/>
            <person name="Subramanian S."/>
        </authorList>
    </citation>
    <scope>NUCLEOTIDE SEQUENCE [LARGE SCALE GENOMIC DNA]</scope>
    <source>
        <strain evidence="2 3">DSM 14724</strain>
    </source>
</reference>
<dbReference type="InterPro" id="IPR009078">
    <property type="entry name" value="Ferritin-like_SF"/>
</dbReference>
<dbReference type="OrthoDB" id="9795032at2"/>
<evidence type="ECO:0000259" key="1">
    <source>
        <dbReference type="Pfam" id="PF12902"/>
    </source>
</evidence>
<sequence>MIRLQRSLIEGLKSSIPEILLQALRQALQQAVMLEHSTIPVYLYGLYSLDESKNGAIAEILQSVVVEEMLHMTLAANVLNALGGSPAIDTPDFIPTYPGNLPGSVESSLVVHLRPFSQDQLMTYLQIEQPAKAIDIPSDAQSADDGITIGQFYDALAAAITVLAVIDPKAFVNPARNQVGPDLMWGSVIVTDAASARKAIATIVEQGEGSKVSPDESTDGPPAHYYRFMQIYAGAMLQSAPGKTPPWAYSGAPVLMDVEGIYPVPNNPKAANYAPGSAQALANDMFNYTYTSLLKALHALFNGQNTQDQLNVAIGLMMSLKGQAKAMMAGIPNPSAPYTGPSFEYKPVLPAR</sequence>
<dbReference type="STRING" id="394096.DB31_5879"/>
<dbReference type="Proteomes" id="UP000028725">
    <property type="component" value="Unassembled WGS sequence"/>
</dbReference>
<dbReference type="InterPro" id="IPR026820">
    <property type="entry name" value="VioB/RebD_dom"/>
</dbReference>
<dbReference type="CDD" id="cd00657">
    <property type="entry name" value="Ferritin_like"/>
    <property type="match status" value="1"/>
</dbReference>
<accession>A0A085WT24</accession>
<gene>
    <name evidence="2" type="ORF">DB31_5879</name>
</gene>
<protein>
    <recommendedName>
        <fullName evidence="1">Iminophenyl-pyruvate dimer synthase domain-containing protein</fullName>
    </recommendedName>
</protein>
<proteinExistence type="predicted"/>
<dbReference type="Pfam" id="PF12902">
    <property type="entry name" value="Ferritin-like"/>
    <property type="match status" value="1"/>
</dbReference>
<evidence type="ECO:0000313" key="2">
    <source>
        <dbReference type="EMBL" id="KFE70837.1"/>
    </source>
</evidence>
<dbReference type="Gene3D" id="1.20.1260.10">
    <property type="match status" value="1"/>
</dbReference>
<dbReference type="EMBL" id="JMCB01000003">
    <property type="protein sequence ID" value="KFE70837.1"/>
    <property type="molecule type" value="Genomic_DNA"/>
</dbReference>
<dbReference type="RefSeq" id="WP_052419879.1">
    <property type="nucleotide sequence ID" value="NZ_JMCB01000003.1"/>
</dbReference>
<dbReference type="SUPFAM" id="SSF47240">
    <property type="entry name" value="Ferritin-like"/>
    <property type="match status" value="1"/>
</dbReference>